<proteinExistence type="predicted"/>
<organism evidence="1 2">
    <name type="scientific">Acidicapsa dinghuensis</name>
    <dbReference type="NCBI Taxonomy" id="2218256"/>
    <lineage>
        <taxon>Bacteria</taxon>
        <taxon>Pseudomonadati</taxon>
        <taxon>Acidobacteriota</taxon>
        <taxon>Terriglobia</taxon>
        <taxon>Terriglobales</taxon>
        <taxon>Acidobacteriaceae</taxon>
        <taxon>Acidicapsa</taxon>
    </lineage>
</organism>
<dbReference type="Proteomes" id="UP001596091">
    <property type="component" value="Unassembled WGS sequence"/>
</dbReference>
<evidence type="ECO:0000313" key="1">
    <source>
        <dbReference type="EMBL" id="MFC5862050.1"/>
    </source>
</evidence>
<comment type="caution">
    <text evidence="1">The sequence shown here is derived from an EMBL/GenBank/DDBJ whole genome shotgun (WGS) entry which is preliminary data.</text>
</comment>
<reference evidence="2" key="1">
    <citation type="journal article" date="2019" name="Int. J. Syst. Evol. Microbiol.">
        <title>The Global Catalogue of Microorganisms (GCM) 10K type strain sequencing project: providing services to taxonomists for standard genome sequencing and annotation.</title>
        <authorList>
            <consortium name="The Broad Institute Genomics Platform"/>
            <consortium name="The Broad Institute Genome Sequencing Center for Infectious Disease"/>
            <person name="Wu L."/>
            <person name="Ma J."/>
        </authorList>
    </citation>
    <scope>NUCLEOTIDE SEQUENCE [LARGE SCALE GENOMIC DNA]</scope>
    <source>
        <strain evidence="2">JCM 4087</strain>
    </source>
</reference>
<dbReference type="RefSeq" id="WP_263338086.1">
    <property type="nucleotide sequence ID" value="NZ_JAGSYH010000004.1"/>
</dbReference>
<gene>
    <name evidence="1" type="ORF">ACFPT7_07080</name>
</gene>
<dbReference type="EMBL" id="JBHSPH010000002">
    <property type="protein sequence ID" value="MFC5862050.1"/>
    <property type="molecule type" value="Genomic_DNA"/>
</dbReference>
<accession>A0ABW1EDH8</accession>
<sequence>MPTSPSPFRSRLEFKNAESWRAYIETDVPSQDRGYITAFGMTTLYLQFYAVRNLAVPLEVDVELHRLQAFDEPARTRALVTLNNRIFADMTRLMMQAAPAEPAAITAESPKLVMERLILRLEKESPAFAIWRSYKRARLSDSHVPEWSEYVCTLVPREENEEAEFILLMGQLGELLRQVQEQDKTVDSLLKIRLFAIGRERAGAERNLAARLLVQDLLEAIAPCACA</sequence>
<evidence type="ECO:0000313" key="2">
    <source>
        <dbReference type="Proteomes" id="UP001596091"/>
    </source>
</evidence>
<name>A0ABW1EDH8_9BACT</name>
<protein>
    <submittedName>
        <fullName evidence="1">Uncharacterized protein</fullName>
    </submittedName>
</protein>
<keyword evidence="2" id="KW-1185">Reference proteome</keyword>